<comment type="catalytic activity">
    <reaction evidence="11">
        <text>2,5-diamino-6-(1-D-ribitylamino)pyrimidin-4(3H)-one 5'-phosphate + NAD(+) = 2,5-diamino-6-(1-D-ribosylamino)pyrimidin-4(3H)-one 5'-phosphate + NADH + H(+)</text>
        <dbReference type="Rhea" id="RHEA:27274"/>
        <dbReference type="ChEBI" id="CHEBI:15378"/>
        <dbReference type="ChEBI" id="CHEBI:57540"/>
        <dbReference type="ChEBI" id="CHEBI:57945"/>
        <dbReference type="ChEBI" id="CHEBI:58890"/>
        <dbReference type="ChEBI" id="CHEBI:59545"/>
        <dbReference type="EC" id="1.1.1.302"/>
    </reaction>
</comment>
<dbReference type="PANTHER" id="PTHR38011:SF7">
    <property type="entry name" value="2,5-DIAMINO-6-RIBOSYLAMINO-4(3H)-PYRIMIDINONE 5'-PHOSPHATE REDUCTASE"/>
    <property type="match status" value="1"/>
</dbReference>
<protein>
    <recommendedName>
        <fullName evidence="5">2,5-diamino-6-ribosylamino-4(3H)-pyrimidinone 5'-phosphate reductase</fullName>
        <ecNumber evidence="4">1.1.1.302</ecNumber>
    </recommendedName>
    <alternativeName>
        <fullName evidence="10">2,5-diamino-6-(5-phospho-D-ribosylamino)pyrimidin-4(3H)-one reductase</fullName>
    </alternativeName>
    <alternativeName>
        <fullName evidence="9">2,5-diamino-6-ribitylamino-4(3H)-pyrimidinone 5'-phosphate synthase</fullName>
    </alternativeName>
</protein>
<dbReference type="Pfam" id="PF01872">
    <property type="entry name" value="RibD_C"/>
    <property type="match status" value="1"/>
</dbReference>
<dbReference type="GO" id="GO:0009231">
    <property type="term" value="P:riboflavin biosynthetic process"/>
    <property type="evidence" value="ECO:0007669"/>
    <property type="project" value="UniProtKB-KW"/>
</dbReference>
<evidence type="ECO:0000256" key="3">
    <source>
        <dbReference type="ARBA" id="ARBA00009723"/>
    </source>
</evidence>
<evidence type="ECO:0000256" key="6">
    <source>
        <dbReference type="ARBA" id="ARBA00022619"/>
    </source>
</evidence>
<feature type="domain" description="Bacterial bifunctional deaminase-reductase C-terminal" evidence="13">
    <location>
        <begin position="18"/>
        <end position="229"/>
    </location>
</feature>
<dbReference type="Gene3D" id="3.40.430.10">
    <property type="entry name" value="Dihydrofolate Reductase, subunit A"/>
    <property type="match status" value="1"/>
</dbReference>
<dbReference type="SUPFAM" id="SSF53597">
    <property type="entry name" value="Dihydrofolate reductase-like"/>
    <property type="match status" value="1"/>
</dbReference>
<evidence type="ECO:0000256" key="12">
    <source>
        <dbReference type="ARBA" id="ARBA00049020"/>
    </source>
</evidence>
<accession>A0A3G2S0M6</accession>
<evidence type="ECO:0000256" key="11">
    <source>
        <dbReference type="ARBA" id="ARBA00047550"/>
    </source>
</evidence>
<sequence length="236" mass="25585">MEALLAAHQPRRDERRVWVTLTFAQSSDGKIAGPGKTPLRLSGADSMVMTHRLRALHEGILVGIGTVLVDNPRLDVRLDAYHGPSPRPIVLDRHLRMPVTCRLLQRDPPARPLVLCAEPTASRDAWEARRRALEAAGAHVRAVDVDGPHLAWPSILSILAQERIRSVMIEGGASVINSVLSSHAVVHKVVVTVSPSHVGEAGYGYAASALWNAPQLHQVATLRLGPDTIVVWDTTA</sequence>
<dbReference type="PANTHER" id="PTHR38011">
    <property type="entry name" value="DIHYDROFOLATE REDUCTASE FAMILY PROTEIN (AFU_ORTHOLOGUE AFUA_8G06820)"/>
    <property type="match status" value="1"/>
</dbReference>
<dbReference type="AlphaFoldDB" id="A0A3G2S0M6"/>
<keyword evidence="6" id="KW-0686">Riboflavin biosynthesis</keyword>
<dbReference type="InterPro" id="IPR024072">
    <property type="entry name" value="DHFR-like_dom_sf"/>
</dbReference>
<dbReference type="STRING" id="425264.A0A3G2S0M6"/>
<evidence type="ECO:0000256" key="9">
    <source>
        <dbReference type="ARBA" id="ARBA00030073"/>
    </source>
</evidence>
<dbReference type="EMBL" id="CP033148">
    <property type="protein sequence ID" value="AYO41593.1"/>
    <property type="molecule type" value="Genomic_DNA"/>
</dbReference>
<evidence type="ECO:0000256" key="8">
    <source>
        <dbReference type="ARBA" id="ARBA00023002"/>
    </source>
</evidence>
<dbReference type="EC" id="1.1.1.302" evidence="4"/>
<keyword evidence="15" id="KW-1185">Reference proteome</keyword>
<gene>
    <name evidence="14" type="primary">RIB7</name>
    <name evidence="14" type="ORF">DNF11_0643</name>
</gene>
<reference evidence="14 15" key="1">
    <citation type="submission" date="2018-10" db="EMBL/GenBank/DDBJ databases">
        <title>Complete genome sequence of Malassezia restricta CBS 7877.</title>
        <authorList>
            <person name="Morand S.C."/>
            <person name="Bertignac M."/>
            <person name="Iltis A."/>
            <person name="Kolder I."/>
            <person name="Pirovano W."/>
            <person name="Jourdain R."/>
            <person name="Clavaud C."/>
        </authorList>
    </citation>
    <scope>NUCLEOTIDE SEQUENCE [LARGE SCALE GENOMIC DNA]</scope>
    <source>
        <strain evidence="14 15">CBS 7877</strain>
    </source>
</reference>
<dbReference type="InterPro" id="IPR002734">
    <property type="entry name" value="RibDG_C"/>
</dbReference>
<dbReference type="GO" id="GO:0008703">
    <property type="term" value="F:5-amino-6-(5-phosphoribosylamino)uracil reductase activity"/>
    <property type="evidence" value="ECO:0007669"/>
    <property type="project" value="InterPro"/>
</dbReference>
<comment type="similarity">
    <text evidence="3">Belongs to the HTP reductase family.</text>
</comment>
<keyword evidence="7" id="KW-0521">NADP</keyword>
<dbReference type="InterPro" id="IPR050765">
    <property type="entry name" value="Riboflavin_Biosynth_HTPR"/>
</dbReference>
<name>A0A3G2S0M6_MALR7</name>
<evidence type="ECO:0000256" key="5">
    <source>
        <dbReference type="ARBA" id="ARBA00015035"/>
    </source>
</evidence>
<evidence type="ECO:0000256" key="2">
    <source>
        <dbReference type="ARBA" id="ARBA00005104"/>
    </source>
</evidence>
<comment type="catalytic activity">
    <reaction evidence="12">
        <text>2,5-diamino-6-(1-D-ribitylamino)pyrimidin-4(3H)-one 5'-phosphate + NADP(+) = 2,5-diamino-6-(1-D-ribosylamino)pyrimidin-4(3H)-one 5'-phosphate + NADPH + H(+)</text>
        <dbReference type="Rhea" id="RHEA:27278"/>
        <dbReference type="ChEBI" id="CHEBI:15378"/>
        <dbReference type="ChEBI" id="CHEBI:57783"/>
        <dbReference type="ChEBI" id="CHEBI:58349"/>
        <dbReference type="ChEBI" id="CHEBI:58890"/>
        <dbReference type="ChEBI" id="CHEBI:59545"/>
        <dbReference type="EC" id="1.1.1.302"/>
    </reaction>
</comment>
<evidence type="ECO:0000256" key="10">
    <source>
        <dbReference type="ARBA" id="ARBA00031630"/>
    </source>
</evidence>
<evidence type="ECO:0000256" key="7">
    <source>
        <dbReference type="ARBA" id="ARBA00022857"/>
    </source>
</evidence>
<dbReference type="Proteomes" id="UP000269793">
    <property type="component" value="Chromosome I"/>
</dbReference>
<keyword evidence="8 14" id="KW-0560">Oxidoreductase</keyword>
<evidence type="ECO:0000313" key="14">
    <source>
        <dbReference type="EMBL" id="AYO41593.1"/>
    </source>
</evidence>
<evidence type="ECO:0000256" key="4">
    <source>
        <dbReference type="ARBA" id="ARBA00012851"/>
    </source>
</evidence>
<proteinExistence type="inferred from homology"/>
<comment type="function">
    <text evidence="1">Catalyzes an early step in riboflavin biosynthesis, the NADPH-dependent reduction of the ribose side chain of 2,5-diamino-6-ribosylamino-4(3H)-pyrimidinone 5'-phosphate, yielding 2,5-diamino-6-ribitylamino-4(3H)-pyrimidinone 5'-phosphate.</text>
</comment>
<evidence type="ECO:0000259" key="13">
    <source>
        <dbReference type="Pfam" id="PF01872"/>
    </source>
</evidence>
<evidence type="ECO:0000313" key="15">
    <source>
        <dbReference type="Proteomes" id="UP000269793"/>
    </source>
</evidence>
<dbReference type="VEuPathDB" id="FungiDB:DNF11_0643"/>
<dbReference type="OrthoDB" id="5432at2759"/>
<evidence type="ECO:0000256" key="1">
    <source>
        <dbReference type="ARBA" id="ARBA00003555"/>
    </source>
</evidence>
<comment type="pathway">
    <text evidence="2">Cofactor biosynthesis; riboflavin biosynthesis.</text>
</comment>
<organism evidence="14 15">
    <name type="scientific">Malassezia restricta (strain ATCC 96810 / NBRC 103918 / CBS 7877)</name>
    <name type="common">Seborrheic dermatitis infection agent</name>
    <dbReference type="NCBI Taxonomy" id="425264"/>
    <lineage>
        <taxon>Eukaryota</taxon>
        <taxon>Fungi</taxon>
        <taxon>Dikarya</taxon>
        <taxon>Basidiomycota</taxon>
        <taxon>Ustilaginomycotina</taxon>
        <taxon>Malasseziomycetes</taxon>
        <taxon>Malasseziales</taxon>
        <taxon>Malasseziaceae</taxon>
        <taxon>Malassezia</taxon>
    </lineage>
</organism>